<dbReference type="SUPFAM" id="SSF55729">
    <property type="entry name" value="Acyl-CoA N-acyltransferases (Nat)"/>
    <property type="match status" value="1"/>
</dbReference>
<gene>
    <name evidence="4" type="ORF">LX15_001244</name>
</gene>
<dbReference type="SUPFAM" id="SSF46785">
    <property type="entry name" value="Winged helix' DNA-binding domain"/>
    <property type="match status" value="1"/>
</dbReference>
<feature type="domain" description="HTH marR-type" evidence="2">
    <location>
        <begin position="1"/>
        <end position="139"/>
    </location>
</feature>
<evidence type="ECO:0000313" key="4">
    <source>
        <dbReference type="EMBL" id="MCP2257559.1"/>
    </source>
</evidence>
<dbReference type="EMBL" id="JAMTCP010000004">
    <property type="protein sequence ID" value="MCP2257559.1"/>
    <property type="molecule type" value="Genomic_DNA"/>
</dbReference>
<comment type="caution">
    <text evidence="4">The sequence shown here is derived from an EMBL/GenBank/DDBJ whole genome shotgun (WGS) entry which is preliminary data.</text>
</comment>
<dbReference type="InterPro" id="IPR036390">
    <property type="entry name" value="WH_DNA-bd_sf"/>
</dbReference>
<evidence type="ECO:0000313" key="5">
    <source>
        <dbReference type="Proteomes" id="UP001205311"/>
    </source>
</evidence>
<proteinExistence type="predicted"/>
<reference evidence="4 5" key="1">
    <citation type="submission" date="2022-06" db="EMBL/GenBank/DDBJ databases">
        <title>Genomic Encyclopedia of Archaeal and Bacterial Type Strains, Phase II (KMG-II): from individual species to whole genera.</title>
        <authorList>
            <person name="Goeker M."/>
        </authorList>
    </citation>
    <scope>NUCLEOTIDE SEQUENCE [LARGE SCALE GENOMIC DNA]</scope>
    <source>
        <strain evidence="4 5">DSM 40477</strain>
    </source>
</reference>
<accession>A0ABT1HPW4</accession>
<dbReference type="InterPro" id="IPR036388">
    <property type="entry name" value="WH-like_DNA-bd_sf"/>
</dbReference>
<sequence length="312" mass="34938">MAVPDDRVAAVRAFNRFYTNVIGVLRDHLLGTAYSLTEARVLHELAQVGTSEVAALRRDLDIDAGYLSRLLARFEGAELVVRERSRADARRQVIRLTDRGRAAYAELDSRSARQVRELLDHLDDDQQRRLTSAMEVIHTLLDPTFAPAARPRLVLRPPRPGDYGWVVHRHGALYAQEHGWDVTFEAAVAQMVGDQATRHDSGREAAWIAELFGQPVGCVFCTAQDATTAQLRLLLVEPTARGRGVGAALVERCVRFAREAGYRRIEAWGEDVLEAARRLYRGSGFVLAAEEPHRAFGHDLVRQRWVLDLSGE</sequence>
<protein>
    <submittedName>
        <fullName evidence="4">DNA-binding transcriptional regulator, MarR family</fullName>
    </submittedName>
</protein>
<dbReference type="PANTHER" id="PTHR13947:SF37">
    <property type="entry name" value="LD18367P"/>
    <property type="match status" value="1"/>
</dbReference>
<organism evidence="4 5">
    <name type="scientific">Streptoalloteichus tenebrarius (strain ATCC 17920 / DSM 40477 / JCM 4838 / CBS 697.72 / NBRC 16177 / NCIMB 11028 / NRRL B-12390 / A12253. 1 / ISP 5477)</name>
    <name type="common">Streptomyces tenebrarius</name>
    <dbReference type="NCBI Taxonomy" id="1933"/>
    <lineage>
        <taxon>Bacteria</taxon>
        <taxon>Bacillati</taxon>
        <taxon>Actinomycetota</taxon>
        <taxon>Actinomycetes</taxon>
        <taxon>Pseudonocardiales</taxon>
        <taxon>Pseudonocardiaceae</taxon>
        <taxon>Streptoalloteichus</taxon>
    </lineage>
</organism>
<dbReference type="Gene3D" id="3.40.630.30">
    <property type="match status" value="1"/>
</dbReference>
<dbReference type="PROSITE" id="PS51186">
    <property type="entry name" value="GNAT"/>
    <property type="match status" value="1"/>
</dbReference>
<dbReference type="Pfam" id="PF12802">
    <property type="entry name" value="MarR_2"/>
    <property type="match status" value="1"/>
</dbReference>
<dbReference type="InterPro" id="IPR050769">
    <property type="entry name" value="NAT_camello-type"/>
</dbReference>
<dbReference type="Proteomes" id="UP001205311">
    <property type="component" value="Unassembled WGS sequence"/>
</dbReference>
<dbReference type="CDD" id="cd04301">
    <property type="entry name" value="NAT_SF"/>
    <property type="match status" value="1"/>
</dbReference>
<dbReference type="InterPro" id="IPR016181">
    <property type="entry name" value="Acyl_CoA_acyltransferase"/>
</dbReference>
<dbReference type="GO" id="GO:0003677">
    <property type="term" value="F:DNA binding"/>
    <property type="evidence" value="ECO:0007669"/>
    <property type="project" value="UniProtKB-KW"/>
</dbReference>
<dbReference type="InterPro" id="IPR000835">
    <property type="entry name" value="HTH_MarR-typ"/>
</dbReference>
<evidence type="ECO:0000256" key="1">
    <source>
        <dbReference type="ARBA" id="ARBA00022679"/>
    </source>
</evidence>
<dbReference type="SMART" id="SM00347">
    <property type="entry name" value="HTH_MARR"/>
    <property type="match status" value="1"/>
</dbReference>
<name>A0ABT1HPW4_STRSD</name>
<dbReference type="Gene3D" id="1.10.10.10">
    <property type="entry name" value="Winged helix-like DNA-binding domain superfamily/Winged helix DNA-binding domain"/>
    <property type="match status" value="1"/>
</dbReference>
<keyword evidence="1" id="KW-0808">Transferase</keyword>
<dbReference type="InterPro" id="IPR000182">
    <property type="entry name" value="GNAT_dom"/>
</dbReference>
<dbReference type="Pfam" id="PF00583">
    <property type="entry name" value="Acetyltransf_1"/>
    <property type="match status" value="1"/>
</dbReference>
<evidence type="ECO:0000259" key="2">
    <source>
        <dbReference type="PROSITE" id="PS50995"/>
    </source>
</evidence>
<dbReference type="PANTHER" id="PTHR13947">
    <property type="entry name" value="GNAT FAMILY N-ACETYLTRANSFERASE"/>
    <property type="match status" value="1"/>
</dbReference>
<feature type="domain" description="N-acetyltransferase" evidence="3">
    <location>
        <begin position="153"/>
        <end position="306"/>
    </location>
</feature>
<keyword evidence="4" id="KW-0238">DNA-binding</keyword>
<evidence type="ECO:0000259" key="3">
    <source>
        <dbReference type="PROSITE" id="PS51186"/>
    </source>
</evidence>
<dbReference type="RefSeq" id="WP_253668509.1">
    <property type="nucleotide sequence ID" value="NZ_JAMTCP010000004.1"/>
</dbReference>
<keyword evidence="5" id="KW-1185">Reference proteome</keyword>
<dbReference type="PROSITE" id="PS50995">
    <property type="entry name" value="HTH_MARR_2"/>
    <property type="match status" value="1"/>
</dbReference>